<evidence type="ECO:0000256" key="2">
    <source>
        <dbReference type="ARBA" id="ARBA00022525"/>
    </source>
</evidence>
<evidence type="ECO:0000256" key="5">
    <source>
        <dbReference type="PIRSR" id="PIRSR601211-2"/>
    </source>
</evidence>
<dbReference type="PANTHER" id="PTHR11716:SF51">
    <property type="entry name" value="PHOSPHOLIPASE A2"/>
    <property type="match status" value="1"/>
</dbReference>
<dbReference type="CDD" id="cd00125">
    <property type="entry name" value="PLA2c"/>
    <property type="match status" value="1"/>
</dbReference>
<dbReference type="PANTHER" id="PTHR11716">
    <property type="entry name" value="PHOSPHOLIPASE A2 FAMILY MEMBER"/>
    <property type="match status" value="1"/>
</dbReference>
<feature type="binding site" evidence="5">
    <location>
        <position position="96"/>
    </location>
    <ligand>
        <name>Ca(2+)</name>
        <dbReference type="ChEBI" id="CHEBI:29108"/>
    </ligand>
</feature>
<proteinExistence type="inferred from homology"/>
<dbReference type="GO" id="GO:0005576">
    <property type="term" value="C:extracellular region"/>
    <property type="evidence" value="ECO:0007669"/>
    <property type="project" value="UniProtKB-SubCell"/>
</dbReference>
<dbReference type="InterPro" id="IPR036444">
    <property type="entry name" value="PLipase_A2_dom_sf"/>
</dbReference>
<comment type="caution">
    <text evidence="10">The sequence shown here is derived from an EMBL/GenBank/DDBJ whole genome shotgun (WGS) entry which is preliminary data.</text>
</comment>
<dbReference type="InterPro" id="IPR033113">
    <property type="entry name" value="PLA2_histidine"/>
</dbReference>
<dbReference type="GO" id="GO:0047498">
    <property type="term" value="F:calcium-dependent phospholipase A2 activity"/>
    <property type="evidence" value="ECO:0007669"/>
    <property type="project" value="TreeGrafter"/>
</dbReference>
<evidence type="ECO:0000256" key="3">
    <source>
        <dbReference type="ARBA" id="ARBA00023157"/>
    </source>
</evidence>
<dbReference type="GO" id="GO:0050482">
    <property type="term" value="P:arachidonate secretion"/>
    <property type="evidence" value="ECO:0007669"/>
    <property type="project" value="InterPro"/>
</dbReference>
<comment type="cofactor">
    <cofactor evidence="5">
        <name>Ca(2+)</name>
        <dbReference type="ChEBI" id="CHEBI:29108"/>
    </cofactor>
    <text evidence="5">Binds 1 Ca(2+) ion per subunit.</text>
</comment>
<feature type="binding site" evidence="5">
    <location>
        <position position="77"/>
    </location>
    <ligand>
        <name>Ca(2+)</name>
        <dbReference type="ChEBI" id="CHEBI:29108"/>
    </ligand>
</feature>
<evidence type="ECO:0000313" key="11">
    <source>
        <dbReference type="Proteomes" id="UP001163046"/>
    </source>
</evidence>
<keyword evidence="8 10" id="KW-0378">Hydrolase</keyword>
<dbReference type="GO" id="GO:0006644">
    <property type="term" value="P:phospholipid metabolic process"/>
    <property type="evidence" value="ECO:0007669"/>
    <property type="project" value="InterPro"/>
</dbReference>
<keyword evidence="5" id="KW-0479">Metal-binding</keyword>
<feature type="binding site" evidence="5">
    <location>
        <position position="75"/>
    </location>
    <ligand>
        <name>Ca(2+)</name>
        <dbReference type="ChEBI" id="CHEBI:29108"/>
    </ligand>
</feature>
<evidence type="ECO:0000256" key="1">
    <source>
        <dbReference type="ARBA" id="ARBA00004613"/>
    </source>
</evidence>
<dbReference type="InterPro" id="IPR016090">
    <property type="entry name" value="PLA2-like_dom"/>
</dbReference>
<dbReference type="EMBL" id="MU827780">
    <property type="protein sequence ID" value="KAJ7337923.1"/>
    <property type="molecule type" value="Genomic_DNA"/>
</dbReference>
<feature type="chain" id="PRO_5041017211" description="Phospholipase A2" evidence="8">
    <location>
        <begin position="23"/>
        <end position="167"/>
    </location>
</feature>
<dbReference type="InterPro" id="IPR001211">
    <property type="entry name" value="PLA2"/>
</dbReference>
<feature type="active site" evidence="4">
    <location>
        <position position="95"/>
    </location>
</feature>
<dbReference type="GO" id="GO:0016042">
    <property type="term" value="P:lipid catabolic process"/>
    <property type="evidence" value="ECO:0007669"/>
    <property type="project" value="InterPro"/>
</dbReference>
<feature type="binding site" evidence="5">
    <location>
        <position position="79"/>
    </location>
    <ligand>
        <name>Ca(2+)</name>
        <dbReference type="ChEBI" id="CHEBI:29108"/>
    </ligand>
</feature>
<feature type="disulfide bond" evidence="6">
    <location>
        <begin position="76"/>
        <end position="92"/>
    </location>
</feature>
<keyword evidence="2 8" id="KW-0964">Secreted</keyword>
<evidence type="ECO:0000256" key="8">
    <source>
        <dbReference type="RuleBase" id="RU361236"/>
    </source>
</evidence>
<reference evidence="10" key="1">
    <citation type="submission" date="2023-01" db="EMBL/GenBank/DDBJ databases">
        <title>Genome assembly of the deep-sea coral Lophelia pertusa.</title>
        <authorList>
            <person name="Herrera S."/>
            <person name="Cordes E."/>
        </authorList>
    </citation>
    <scope>NUCLEOTIDE SEQUENCE</scope>
    <source>
        <strain evidence="10">USNM1676648</strain>
        <tissue evidence="10">Polyp</tissue>
    </source>
</reference>
<keyword evidence="11" id="KW-1185">Reference proteome</keyword>
<feature type="domain" description="Phospholipase A2-like central" evidence="9">
    <location>
        <begin position="50"/>
        <end position="167"/>
    </location>
</feature>
<name>A0A9X0CHP3_9CNID</name>
<dbReference type="AlphaFoldDB" id="A0A9X0CHP3"/>
<organism evidence="10 11">
    <name type="scientific">Desmophyllum pertusum</name>
    <dbReference type="NCBI Taxonomy" id="174260"/>
    <lineage>
        <taxon>Eukaryota</taxon>
        <taxon>Metazoa</taxon>
        <taxon>Cnidaria</taxon>
        <taxon>Anthozoa</taxon>
        <taxon>Hexacorallia</taxon>
        <taxon>Scleractinia</taxon>
        <taxon>Caryophylliina</taxon>
        <taxon>Caryophylliidae</taxon>
        <taxon>Desmophyllum</taxon>
    </lineage>
</organism>
<dbReference type="GO" id="GO:0005509">
    <property type="term" value="F:calcium ion binding"/>
    <property type="evidence" value="ECO:0007669"/>
    <property type="project" value="InterPro"/>
</dbReference>
<dbReference type="GO" id="GO:0005543">
    <property type="term" value="F:phospholipid binding"/>
    <property type="evidence" value="ECO:0007669"/>
    <property type="project" value="TreeGrafter"/>
</dbReference>
<evidence type="ECO:0000259" key="9">
    <source>
        <dbReference type="SMART" id="SM00085"/>
    </source>
</evidence>
<feature type="signal peptide" evidence="8">
    <location>
        <begin position="1"/>
        <end position="22"/>
    </location>
</feature>
<dbReference type="OrthoDB" id="5841574at2759"/>
<dbReference type="SUPFAM" id="SSF48619">
    <property type="entry name" value="Phospholipase A2, PLA2"/>
    <property type="match status" value="1"/>
</dbReference>
<feature type="disulfide bond" evidence="6">
    <location>
        <begin position="98"/>
        <end position="141"/>
    </location>
</feature>
<evidence type="ECO:0000256" key="4">
    <source>
        <dbReference type="PIRSR" id="PIRSR601211-1"/>
    </source>
</evidence>
<keyword evidence="8" id="KW-0732">Signal</keyword>
<feature type="disulfide bond" evidence="6">
    <location>
        <begin position="108"/>
        <end position="134"/>
    </location>
</feature>
<dbReference type="Pfam" id="PF00068">
    <property type="entry name" value="Phospholip_A2_1"/>
    <property type="match status" value="1"/>
</dbReference>
<keyword evidence="8" id="KW-0443">Lipid metabolism</keyword>
<protein>
    <recommendedName>
        <fullName evidence="8">Phospholipase A2</fullName>
        <ecNumber evidence="8">3.1.1.4</ecNumber>
    </recommendedName>
</protein>
<dbReference type="EC" id="3.1.1.4" evidence="8"/>
<comment type="subcellular location">
    <subcellularLocation>
        <location evidence="1 8">Secreted</location>
    </subcellularLocation>
</comment>
<sequence length="167" mass="18824">MTKMSSSFAIVLLVSIVVCVMSLPSSFKTEGKVPIKRGHDDHEHPRFRRSLAQFYQMVSCTTSNGPLKYNFYGCYCGFGGTGTPVDDLDRCCQKHDACYKQINSDKLCTFPWYIYVKSYNKEGCTGCASSNDDCQLAICKCDSVAAQCFAKNKMNPKYEDYPQRNCK</sequence>
<dbReference type="PROSITE" id="PS00118">
    <property type="entry name" value="PA2_HIS"/>
    <property type="match status" value="1"/>
</dbReference>
<feature type="disulfide bond" evidence="6">
    <location>
        <begin position="127"/>
        <end position="139"/>
    </location>
</feature>
<dbReference type="Gene3D" id="1.20.90.10">
    <property type="entry name" value="Phospholipase A2 domain"/>
    <property type="match status" value="1"/>
</dbReference>
<keyword evidence="5 8" id="KW-0106">Calcium</keyword>
<evidence type="ECO:0000256" key="6">
    <source>
        <dbReference type="PIRSR" id="PIRSR601211-3"/>
    </source>
</evidence>
<dbReference type="SMART" id="SM00085">
    <property type="entry name" value="PA2c"/>
    <property type="match status" value="1"/>
</dbReference>
<feature type="disulfide bond" evidence="6">
    <location>
        <begin position="91"/>
        <end position="148"/>
    </location>
</feature>
<accession>A0A9X0CHP3</accession>
<gene>
    <name evidence="10" type="primary">PLA2G1B_5</name>
    <name evidence="10" type="ORF">OS493_008082</name>
</gene>
<comment type="similarity">
    <text evidence="7">Belongs to the phospholipase A2 family.</text>
</comment>
<comment type="catalytic activity">
    <reaction evidence="8">
        <text>a 1,2-diacyl-sn-glycero-3-phosphocholine + H2O = a 1-acyl-sn-glycero-3-phosphocholine + a fatty acid + H(+)</text>
        <dbReference type="Rhea" id="RHEA:15801"/>
        <dbReference type="ChEBI" id="CHEBI:15377"/>
        <dbReference type="ChEBI" id="CHEBI:15378"/>
        <dbReference type="ChEBI" id="CHEBI:28868"/>
        <dbReference type="ChEBI" id="CHEBI:57643"/>
        <dbReference type="ChEBI" id="CHEBI:58168"/>
        <dbReference type="EC" id="3.1.1.4"/>
    </reaction>
</comment>
<dbReference type="Proteomes" id="UP001163046">
    <property type="component" value="Unassembled WGS sequence"/>
</dbReference>
<feature type="active site" evidence="4">
    <location>
        <position position="142"/>
    </location>
</feature>
<evidence type="ECO:0000313" key="10">
    <source>
        <dbReference type="EMBL" id="KAJ7337923.1"/>
    </source>
</evidence>
<evidence type="ECO:0000256" key="7">
    <source>
        <dbReference type="RuleBase" id="RU003654"/>
    </source>
</evidence>
<keyword evidence="3 6" id="KW-1015">Disulfide bond</keyword>
<dbReference type="PRINTS" id="PR00389">
    <property type="entry name" value="PHPHLIPASEA2"/>
</dbReference>